<gene>
    <name evidence="3" type="ORF">SM611_31950</name>
</gene>
<dbReference type="EMBL" id="JAXCEI010000020">
    <property type="protein sequence ID" value="MFA1543564.1"/>
    <property type="molecule type" value="Genomic_DNA"/>
</dbReference>
<keyword evidence="2" id="KW-0472">Membrane</keyword>
<proteinExistence type="predicted"/>
<organism evidence="3 4">
    <name type="scientific">Actinomadura monticuli</name>
    <dbReference type="NCBI Taxonomy" id="3097367"/>
    <lineage>
        <taxon>Bacteria</taxon>
        <taxon>Bacillati</taxon>
        <taxon>Actinomycetota</taxon>
        <taxon>Actinomycetes</taxon>
        <taxon>Streptosporangiales</taxon>
        <taxon>Thermomonosporaceae</taxon>
        <taxon>Actinomadura</taxon>
    </lineage>
</organism>
<feature type="transmembrane region" description="Helical" evidence="2">
    <location>
        <begin position="108"/>
        <end position="129"/>
    </location>
</feature>
<keyword evidence="4" id="KW-1185">Reference proteome</keyword>
<keyword evidence="2" id="KW-0812">Transmembrane</keyword>
<dbReference type="Pfam" id="PF07332">
    <property type="entry name" value="Phage_holin_3_6"/>
    <property type="match status" value="1"/>
</dbReference>
<protein>
    <submittedName>
        <fullName evidence="3">Phage holin family protein</fullName>
    </submittedName>
</protein>
<feature type="compositionally biased region" description="Basic and acidic residues" evidence="1">
    <location>
        <begin position="18"/>
        <end position="35"/>
    </location>
</feature>
<feature type="compositionally biased region" description="Basic and acidic residues" evidence="1">
    <location>
        <begin position="147"/>
        <end position="163"/>
    </location>
</feature>
<accession>A0ABV4QNQ5</accession>
<sequence>MSIVRPTHDGETTAESMGAHRQDQARAPEFHRNGRGEAGTGELVRQAAQQVSELMRAELRLAVAELKSKGRHAGTGAGMLGGAALVALYGVAALLAAAIAAIALALPVWAAALIIGGFLMLVSGVLALMGRSQARRATPAKPEQAMDEARQAVAELKERATHR</sequence>
<evidence type="ECO:0000313" key="3">
    <source>
        <dbReference type="EMBL" id="MFA1543564.1"/>
    </source>
</evidence>
<name>A0ABV4QNQ5_9ACTN</name>
<feature type="region of interest" description="Disordered" evidence="1">
    <location>
        <begin position="1"/>
        <end position="41"/>
    </location>
</feature>
<reference evidence="3 4" key="1">
    <citation type="submission" date="2023-11" db="EMBL/GenBank/DDBJ databases">
        <title>Actinomadura monticuli sp. nov., isolated from volcanic ash.</title>
        <authorList>
            <person name="Lee S.D."/>
            <person name="Yang H."/>
            <person name="Kim I.S."/>
        </authorList>
    </citation>
    <scope>NUCLEOTIDE SEQUENCE [LARGE SCALE GENOMIC DNA]</scope>
    <source>
        <strain evidence="3 4">DLS-62</strain>
    </source>
</reference>
<evidence type="ECO:0000313" key="4">
    <source>
        <dbReference type="Proteomes" id="UP001569963"/>
    </source>
</evidence>
<evidence type="ECO:0000256" key="2">
    <source>
        <dbReference type="SAM" id="Phobius"/>
    </source>
</evidence>
<dbReference type="Proteomes" id="UP001569963">
    <property type="component" value="Unassembled WGS sequence"/>
</dbReference>
<keyword evidence="2" id="KW-1133">Transmembrane helix</keyword>
<feature type="compositionally biased region" description="Basic and acidic residues" evidence="1">
    <location>
        <begin position="1"/>
        <end position="11"/>
    </location>
</feature>
<dbReference type="InterPro" id="IPR009937">
    <property type="entry name" value="Phage_holin_3_6"/>
</dbReference>
<feature type="region of interest" description="Disordered" evidence="1">
    <location>
        <begin position="137"/>
        <end position="163"/>
    </location>
</feature>
<comment type="caution">
    <text evidence="3">The sequence shown here is derived from an EMBL/GenBank/DDBJ whole genome shotgun (WGS) entry which is preliminary data.</text>
</comment>
<evidence type="ECO:0000256" key="1">
    <source>
        <dbReference type="SAM" id="MobiDB-lite"/>
    </source>
</evidence>
<feature type="transmembrane region" description="Helical" evidence="2">
    <location>
        <begin position="77"/>
        <end position="102"/>
    </location>
</feature>
<dbReference type="RefSeq" id="WP_371954066.1">
    <property type="nucleotide sequence ID" value="NZ_JAXCEI010000020.1"/>
</dbReference>